<dbReference type="GO" id="GO:1902936">
    <property type="term" value="F:phosphatidylinositol bisphosphate binding"/>
    <property type="evidence" value="ECO:0007669"/>
    <property type="project" value="TreeGrafter"/>
</dbReference>
<dbReference type="GeneID" id="107270922"/>
<dbReference type="SUPFAM" id="SSF52087">
    <property type="entry name" value="CRAL/TRIO domain"/>
    <property type="match status" value="1"/>
</dbReference>
<dbReference type="PANTHER" id="PTHR10174:SF231">
    <property type="entry name" value="CLAVESIN-2-LIKE PROTEIN"/>
    <property type="match status" value="1"/>
</dbReference>
<name>A0AAJ7C4K9_CEPCN</name>
<dbReference type="RefSeq" id="XP_015601858.1">
    <property type="nucleotide sequence ID" value="XM_015746372.2"/>
</dbReference>
<evidence type="ECO:0000313" key="5">
    <source>
        <dbReference type="RefSeq" id="XP_015601859.1"/>
    </source>
</evidence>
<feature type="region of interest" description="Disordered" evidence="1">
    <location>
        <begin position="370"/>
        <end position="404"/>
    </location>
</feature>
<dbReference type="PROSITE" id="PS50191">
    <property type="entry name" value="CRAL_TRIO"/>
    <property type="match status" value="1"/>
</dbReference>
<dbReference type="SUPFAM" id="SSF46938">
    <property type="entry name" value="CRAL/TRIO N-terminal domain"/>
    <property type="match status" value="1"/>
</dbReference>
<dbReference type="RefSeq" id="XP_015601862.1">
    <property type="nucleotide sequence ID" value="XM_015746376.2"/>
</dbReference>
<proteinExistence type="predicted"/>
<dbReference type="PANTHER" id="PTHR10174">
    <property type="entry name" value="ALPHA-TOCOPHEROL TRANSFER PROTEIN-RELATED"/>
    <property type="match status" value="1"/>
</dbReference>
<gene>
    <name evidence="4 5 6 7" type="primary">LOC107270922</name>
</gene>
<evidence type="ECO:0000313" key="6">
    <source>
        <dbReference type="RefSeq" id="XP_015601860.1"/>
    </source>
</evidence>
<keyword evidence="3" id="KW-1185">Reference proteome</keyword>
<dbReference type="PRINTS" id="PR00180">
    <property type="entry name" value="CRETINALDHBP"/>
</dbReference>
<evidence type="ECO:0000313" key="3">
    <source>
        <dbReference type="Proteomes" id="UP000694920"/>
    </source>
</evidence>
<dbReference type="Gene3D" id="3.40.525.10">
    <property type="entry name" value="CRAL-TRIO lipid binding domain"/>
    <property type="match status" value="1"/>
</dbReference>
<dbReference type="InterPro" id="IPR036865">
    <property type="entry name" value="CRAL-TRIO_dom_sf"/>
</dbReference>
<feature type="compositionally biased region" description="Acidic residues" evidence="1">
    <location>
        <begin position="393"/>
        <end position="402"/>
    </location>
</feature>
<dbReference type="Pfam" id="PF00650">
    <property type="entry name" value="CRAL_TRIO"/>
    <property type="match status" value="1"/>
</dbReference>
<dbReference type="KEGG" id="ccin:107270922"/>
<feature type="region of interest" description="Disordered" evidence="1">
    <location>
        <begin position="314"/>
        <end position="333"/>
    </location>
</feature>
<dbReference type="GO" id="GO:0016020">
    <property type="term" value="C:membrane"/>
    <property type="evidence" value="ECO:0007669"/>
    <property type="project" value="TreeGrafter"/>
</dbReference>
<evidence type="ECO:0000256" key="1">
    <source>
        <dbReference type="SAM" id="MobiDB-lite"/>
    </source>
</evidence>
<protein>
    <submittedName>
        <fullName evidence="4 5">Clavesin-2</fullName>
    </submittedName>
</protein>
<dbReference type="RefSeq" id="XP_015601859.1">
    <property type="nucleotide sequence ID" value="XM_015746373.1"/>
</dbReference>
<dbReference type="InterPro" id="IPR036273">
    <property type="entry name" value="CRAL/TRIO_N_dom_sf"/>
</dbReference>
<dbReference type="SMART" id="SM00516">
    <property type="entry name" value="SEC14"/>
    <property type="match status" value="1"/>
</dbReference>
<evidence type="ECO:0000259" key="2">
    <source>
        <dbReference type="PROSITE" id="PS50191"/>
    </source>
</evidence>
<organism evidence="3 4">
    <name type="scientific">Cephus cinctus</name>
    <name type="common">Wheat stem sawfly</name>
    <dbReference type="NCBI Taxonomy" id="211228"/>
    <lineage>
        <taxon>Eukaryota</taxon>
        <taxon>Metazoa</taxon>
        <taxon>Ecdysozoa</taxon>
        <taxon>Arthropoda</taxon>
        <taxon>Hexapoda</taxon>
        <taxon>Insecta</taxon>
        <taxon>Pterygota</taxon>
        <taxon>Neoptera</taxon>
        <taxon>Endopterygota</taxon>
        <taxon>Hymenoptera</taxon>
        <taxon>Cephoidea</taxon>
        <taxon>Cephidae</taxon>
        <taxon>Cephus</taxon>
    </lineage>
</organism>
<dbReference type="AlphaFoldDB" id="A0AAJ7C4K9"/>
<dbReference type="Proteomes" id="UP000694920">
    <property type="component" value="Unplaced"/>
</dbReference>
<dbReference type="CDD" id="cd00170">
    <property type="entry name" value="SEC14"/>
    <property type="match status" value="1"/>
</dbReference>
<evidence type="ECO:0000313" key="4">
    <source>
        <dbReference type="RefSeq" id="XP_015601858.1"/>
    </source>
</evidence>
<reference evidence="4 5" key="1">
    <citation type="submission" date="2025-04" db="UniProtKB">
        <authorList>
            <consortium name="RefSeq"/>
        </authorList>
    </citation>
    <scope>IDENTIFICATION</scope>
</reference>
<evidence type="ECO:0000313" key="7">
    <source>
        <dbReference type="RefSeq" id="XP_015601862.1"/>
    </source>
</evidence>
<feature type="domain" description="CRAL-TRIO" evidence="2">
    <location>
        <begin position="101"/>
        <end position="266"/>
    </location>
</feature>
<sequence>MSEYCEFMWNSARRPMDLALARSLYDEGGRIEVRDKKLAVKTVRAILRDMPGVDINQCTDEYITRFLLARKYRTEQAAALIAAYQAQIVHRQDIFGNLTARDPALQRALRAGIPGVLPARDRKGRCILVILASQWDPIAVPALAVQRAIFLVLEILIQDPRNQHSGFVVVVDWSGFSLRQGGALGAAALRNLIGALRGRFPARFKAVHFLSSPLCVQATLAIVKPFLDEKTRNKIFLHGNNLSTLHEHLPTDILPADLGGTGPAFNPGLWAEPVIHSAMKEAELAAIKRDKEKAERAEMVKNVNNTNISNDEIKKASQLVDNSTTDDLPKSNEDKNIISDQQKIDSVANDIGHLNLLRKSEESSNIDKSIRGLDTGTNEKDNVNDAQGSLVDFTDEDIDEDSGSVKKDVTNTEMQKQELISKDENKNEDLRTQYSDYKDENSITVSLDNLEVLKDDIETLQMDSETNSNEFEMVPRHLENEDSSKDNSLDLKVEKVVLKSGKYQLPEESNLIM</sequence>
<accession>A0AAJ7C4K9</accession>
<dbReference type="InterPro" id="IPR001251">
    <property type="entry name" value="CRAL-TRIO_dom"/>
</dbReference>
<dbReference type="RefSeq" id="XP_015601860.1">
    <property type="nucleotide sequence ID" value="XM_015746374.2"/>
</dbReference>